<dbReference type="InterPro" id="IPR036412">
    <property type="entry name" value="HAD-like_sf"/>
</dbReference>
<dbReference type="InterPro" id="IPR006379">
    <property type="entry name" value="HAD-SF_hydro_IIB"/>
</dbReference>
<dbReference type="NCBIfam" id="TIGR01484">
    <property type="entry name" value="HAD-SF-IIB"/>
    <property type="match status" value="1"/>
</dbReference>
<keyword evidence="1" id="KW-0378">Hydrolase</keyword>
<name>A0ABS2FS57_9FIRM</name>
<dbReference type="InterPro" id="IPR023214">
    <property type="entry name" value="HAD_sf"/>
</dbReference>
<sequence>MMKRILFATDLDNTLLFSHRHRQPGDRCAELWNGAEQGFFTPETVDLLPQAARQVRLLPITTRSIAQYQRIRWPAGALPREALTANGAVLLRDGEIDRDWYDQSWELVRAHQGALRDLLERISAREDVTSARIVESMYVYAACSDAAAAERCAAAWAQDAPFQMEVSGRKVYWFPPGIDKGTALRRAAGRYRPERILCAGDSVIDVPMLRRADLAMIPDGTLLPALPAERTLVCQENVRFPDFVLRTVLAQAGPG</sequence>
<dbReference type="Gene3D" id="3.40.50.1000">
    <property type="entry name" value="HAD superfamily/HAD-like"/>
    <property type="match status" value="2"/>
</dbReference>
<gene>
    <name evidence="1" type="ORF">H9X91_03185</name>
</gene>
<dbReference type="PIRSF" id="PIRSF030802">
    <property type="entry name" value="UCP030802"/>
    <property type="match status" value="1"/>
</dbReference>
<dbReference type="GO" id="GO:0016787">
    <property type="term" value="F:hydrolase activity"/>
    <property type="evidence" value="ECO:0007669"/>
    <property type="project" value="UniProtKB-KW"/>
</dbReference>
<keyword evidence="2" id="KW-1185">Reference proteome</keyword>
<accession>A0ABS2FS57</accession>
<proteinExistence type="predicted"/>
<dbReference type="EMBL" id="JACSNX010000002">
    <property type="protein sequence ID" value="MBM6850439.1"/>
    <property type="molecule type" value="Genomic_DNA"/>
</dbReference>
<comment type="caution">
    <text evidence="1">The sequence shown here is derived from an EMBL/GenBank/DDBJ whole genome shotgun (WGS) entry which is preliminary data.</text>
</comment>
<reference evidence="1 2" key="1">
    <citation type="journal article" date="2021" name="Sci. Rep.">
        <title>The distribution of antibiotic resistance genes in chicken gut microbiota commensals.</title>
        <authorList>
            <person name="Juricova H."/>
            <person name="Matiasovicova J."/>
            <person name="Kubasova T."/>
            <person name="Cejkova D."/>
            <person name="Rychlik I."/>
        </authorList>
    </citation>
    <scope>NUCLEOTIDE SEQUENCE [LARGE SCALE GENOMIC DNA]</scope>
    <source>
        <strain evidence="1 2">An411</strain>
    </source>
</reference>
<evidence type="ECO:0000313" key="2">
    <source>
        <dbReference type="Proteomes" id="UP000719500"/>
    </source>
</evidence>
<dbReference type="SUPFAM" id="SSF56784">
    <property type="entry name" value="HAD-like"/>
    <property type="match status" value="1"/>
</dbReference>
<organism evidence="1 2">
    <name type="scientific">Oscillibacter valericigenes</name>
    <dbReference type="NCBI Taxonomy" id="351091"/>
    <lineage>
        <taxon>Bacteria</taxon>
        <taxon>Bacillati</taxon>
        <taxon>Bacillota</taxon>
        <taxon>Clostridia</taxon>
        <taxon>Eubacteriales</taxon>
        <taxon>Oscillospiraceae</taxon>
        <taxon>Oscillibacter</taxon>
    </lineage>
</organism>
<dbReference type="Proteomes" id="UP000719500">
    <property type="component" value="Unassembled WGS sequence"/>
</dbReference>
<dbReference type="InterPro" id="IPR024197">
    <property type="entry name" value="TPP-like"/>
</dbReference>
<dbReference type="RefSeq" id="WP_204802421.1">
    <property type="nucleotide sequence ID" value="NZ_JACSNX010000002.1"/>
</dbReference>
<protein>
    <submittedName>
        <fullName evidence="1">HAD-IIB family hydrolase</fullName>
    </submittedName>
</protein>
<evidence type="ECO:0000313" key="1">
    <source>
        <dbReference type="EMBL" id="MBM6850439.1"/>
    </source>
</evidence>